<proteinExistence type="predicted"/>
<keyword evidence="2" id="KW-0472">Membrane</keyword>
<evidence type="ECO:0000256" key="1">
    <source>
        <dbReference type="SAM" id="MobiDB-lite"/>
    </source>
</evidence>
<accession>A0A0S4QEH8</accession>
<protein>
    <recommendedName>
        <fullName evidence="5">DUF4230 domain-containing protein</fullName>
    </recommendedName>
</protein>
<dbReference type="EMBL" id="FAOZ01000001">
    <property type="protein sequence ID" value="CUU53940.1"/>
    <property type="molecule type" value="Genomic_DNA"/>
</dbReference>
<evidence type="ECO:0000313" key="3">
    <source>
        <dbReference type="EMBL" id="CUU53940.1"/>
    </source>
</evidence>
<dbReference type="Proteomes" id="UP000198802">
    <property type="component" value="Unassembled WGS sequence"/>
</dbReference>
<organism evidence="3 4">
    <name type="scientific">Parafrankia irregularis</name>
    <dbReference type="NCBI Taxonomy" id="795642"/>
    <lineage>
        <taxon>Bacteria</taxon>
        <taxon>Bacillati</taxon>
        <taxon>Actinomycetota</taxon>
        <taxon>Actinomycetes</taxon>
        <taxon>Frankiales</taxon>
        <taxon>Frankiaceae</taxon>
        <taxon>Parafrankia</taxon>
    </lineage>
</organism>
<feature type="compositionally biased region" description="Polar residues" evidence="1">
    <location>
        <begin position="1"/>
        <end position="10"/>
    </location>
</feature>
<dbReference type="RefSeq" id="WP_091270938.1">
    <property type="nucleotide sequence ID" value="NZ_FAOZ01000001.1"/>
</dbReference>
<evidence type="ECO:0000256" key="2">
    <source>
        <dbReference type="SAM" id="Phobius"/>
    </source>
</evidence>
<sequence length="253" mass="26809">MTDESGSLLQGTAAPDEGGSGSREEPGATRRLRGPRRPRFRFSPVRLIAYVVLAVLVLAGAAAVTGWRPSIPNPFAERTIDRSSPAVLRSLEDLSEYHAGSAHLEVVVDLEDDSRWIPSALRGERTLFVGVGSVDAVVDFGALGEDAVVVSADRRAVTISLPAPTLSEPHLDLDKSYVVARQRGALDRVGGLFGGQSNDSELYKVASAKIGEAAQTDGQVIELAKTNTTAMLRGLLGALGFTDVTVNYATDPR</sequence>
<evidence type="ECO:0000313" key="4">
    <source>
        <dbReference type="Proteomes" id="UP000198802"/>
    </source>
</evidence>
<feature type="transmembrane region" description="Helical" evidence="2">
    <location>
        <begin position="47"/>
        <end position="67"/>
    </location>
</feature>
<dbReference type="AlphaFoldDB" id="A0A0S4QEH8"/>
<keyword evidence="4" id="KW-1185">Reference proteome</keyword>
<reference evidence="4" key="1">
    <citation type="submission" date="2015-11" db="EMBL/GenBank/DDBJ databases">
        <authorList>
            <person name="Varghese N."/>
        </authorList>
    </citation>
    <scope>NUCLEOTIDE SEQUENCE [LARGE SCALE GENOMIC DNA]</scope>
    <source>
        <strain evidence="4">DSM 45899</strain>
    </source>
</reference>
<dbReference type="InterPro" id="IPR025324">
    <property type="entry name" value="DUF4230"/>
</dbReference>
<dbReference type="Pfam" id="PF14014">
    <property type="entry name" value="DUF4230"/>
    <property type="match status" value="1"/>
</dbReference>
<keyword evidence="2" id="KW-0812">Transmembrane</keyword>
<evidence type="ECO:0008006" key="5">
    <source>
        <dbReference type="Google" id="ProtNLM"/>
    </source>
</evidence>
<feature type="region of interest" description="Disordered" evidence="1">
    <location>
        <begin position="1"/>
        <end position="35"/>
    </location>
</feature>
<name>A0A0S4QEH8_9ACTN</name>
<keyword evidence="2" id="KW-1133">Transmembrane helix</keyword>
<gene>
    <name evidence="3" type="ORF">Ga0074812_101441</name>
</gene>